<evidence type="ECO:0000313" key="2">
    <source>
        <dbReference type="Proteomes" id="UP000243650"/>
    </source>
</evidence>
<dbReference type="EMBL" id="PVNS01000008">
    <property type="protein sequence ID" value="PRO65490.1"/>
    <property type="molecule type" value="Genomic_DNA"/>
</dbReference>
<proteinExistence type="predicted"/>
<name>A0A2P6MGY1_ALKUR</name>
<organism evidence="1 2">
    <name type="scientific">Alkalicoccus urumqiensis</name>
    <name type="common">Bacillus urumqiensis</name>
    <dbReference type="NCBI Taxonomy" id="1548213"/>
    <lineage>
        <taxon>Bacteria</taxon>
        <taxon>Bacillati</taxon>
        <taxon>Bacillota</taxon>
        <taxon>Bacilli</taxon>
        <taxon>Bacillales</taxon>
        <taxon>Bacillaceae</taxon>
        <taxon>Alkalicoccus</taxon>
    </lineage>
</organism>
<dbReference type="Proteomes" id="UP000243650">
    <property type="component" value="Unassembled WGS sequence"/>
</dbReference>
<reference evidence="1 2" key="1">
    <citation type="submission" date="2018-03" db="EMBL/GenBank/DDBJ databases">
        <title>Bacillus urumqiensis sp. nov., a moderately haloalkaliphilic bacterium isolated from a salt lake.</title>
        <authorList>
            <person name="Zhao B."/>
            <person name="Liao Z."/>
        </authorList>
    </citation>
    <scope>NUCLEOTIDE SEQUENCE [LARGE SCALE GENOMIC DNA]</scope>
    <source>
        <strain evidence="1 2">BZ-SZ-XJ18</strain>
    </source>
</reference>
<protein>
    <submittedName>
        <fullName evidence="1">Uncharacterized protein</fullName>
    </submittedName>
</protein>
<dbReference type="AlphaFoldDB" id="A0A2P6MGY1"/>
<sequence>MFTLDTDGRFQLFVQDTYTGTSYRYLQDLYYELPDDYEVESYVVQLSEDTTFFNEGSSSEGFEEFPFHLPNQRVEIEVVAENLPVVTERETPVTNDSRLLPVVEAESITTSPYTSEDFLEVHTPVEDNHYMLFLFDESFNREYLNILQEFASQIGERYDTYLDVIYHQPEYFETYMDIDEKPSFLLLDDSGEALRTADWQEVIDWFQQETAVSFPREGDRAWYDVLYE</sequence>
<accession>A0A2P6MGY1</accession>
<gene>
    <name evidence="1" type="ORF">C6I21_10075</name>
</gene>
<comment type="caution">
    <text evidence="1">The sequence shown here is derived from an EMBL/GenBank/DDBJ whole genome shotgun (WGS) entry which is preliminary data.</text>
</comment>
<evidence type="ECO:0000313" key="1">
    <source>
        <dbReference type="EMBL" id="PRO65490.1"/>
    </source>
</evidence>
<keyword evidence="2" id="KW-1185">Reference proteome</keyword>